<evidence type="ECO:0000313" key="2">
    <source>
        <dbReference type="EMBL" id="KAE8134436.1"/>
    </source>
</evidence>
<evidence type="ECO:0000313" key="3">
    <source>
        <dbReference type="Proteomes" id="UP000325672"/>
    </source>
</evidence>
<evidence type="ECO:0000256" key="1">
    <source>
        <dbReference type="SAM" id="Phobius"/>
    </source>
</evidence>
<keyword evidence="3" id="KW-1185">Reference proteome</keyword>
<name>A0A5N6SIC6_ASPPS</name>
<proteinExistence type="predicted"/>
<feature type="transmembrane region" description="Helical" evidence="1">
    <location>
        <begin position="12"/>
        <end position="34"/>
    </location>
</feature>
<sequence length="67" mass="7082">MCVASILDGRLGLTLLTLWSVGYGSFCILCIVWLCVICDGVSPLIVTLLMGSVVGVRVGKAEGRHIC</sequence>
<keyword evidence="1" id="KW-0812">Transmembrane</keyword>
<keyword evidence="1" id="KW-0472">Membrane</keyword>
<dbReference type="AlphaFoldDB" id="A0A5N6SIC6"/>
<organism evidence="2 3">
    <name type="scientific">Aspergillus pseudotamarii</name>
    <dbReference type="NCBI Taxonomy" id="132259"/>
    <lineage>
        <taxon>Eukaryota</taxon>
        <taxon>Fungi</taxon>
        <taxon>Dikarya</taxon>
        <taxon>Ascomycota</taxon>
        <taxon>Pezizomycotina</taxon>
        <taxon>Eurotiomycetes</taxon>
        <taxon>Eurotiomycetidae</taxon>
        <taxon>Eurotiales</taxon>
        <taxon>Aspergillaceae</taxon>
        <taxon>Aspergillus</taxon>
        <taxon>Aspergillus subgen. Circumdati</taxon>
    </lineage>
</organism>
<accession>A0A5N6SIC6</accession>
<dbReference type="Proteomes" id="UP000325672">
    <property type="component" value="Unassembled WGS sequence"/>
</dbReference>
<gene>
    <name evidence="2" type="ORF">BDV38DRAFT_255464</name>
</gene>
<reference evidence="2 3" key="1">
    <citation type="submission" date="2019-04" db="EMBL/GenBank/DDBJ databases">
        <title>Friends and foes A comparative genomics study of 23 Aspergillus species from section Flavi.</title>
        <authorList>
            <consortium name="DOE Joint Genome Institute"/>
            <person name="Kjaerbolling I."/>
            <person name="Vesth T."/>
            <person name="Frisvad J.C."/>
            <person name="Nybo J.L."/>
            <person name="Theobald S."/>
            <person name="Kildgaard S."/>
            <person name="Isbrandt T."/>
            <person name="Kuo A."/>
            <person name="Sato A."/>
            <person name="Lyhne E.K."/>
            <person name="Kogle M.E."/>
            <person name="Wiebenga A."/>
            <person name="Kun R.S."/>
            <person name="Lubbers R.J."/>
            <person name="Makela M.R."/>
            <person name="Barry K."/>
            <person name="Chovatia M."/>
            <person name="Clum A."/>
            <person name="Daum C."/>
            <person name="Haridas S."/>
            <person name="He G."/>
            <person name="LaButti K."/>
            <person name="Lipzen A."/>
            <person name="Mondo S."/>
            <person name="Riley R."/>
            <person name="Salamov A."/>
            <person name="Simmons B.A."/>
            <person name="Magnuson J.K."/>
            <person name="Henrissat B."/>
            <person name="Mortensen U.H."/>
            <person name="Larsen T.O."/>
            <person name="Devries R.P."/>
            <person name="Grigoriev I.V."/>
            <person name="Machida M."/>
            <person name="Baker S.E."/>
            <person name="Andersen M.R."/>
        </authorList>
    </citation>
    <scope>NUCLEOTIDE SEQUENCE [LARGE SCALE GENOMIC DNA]</scope>
    <source>
        <strain evidence="2 3">CBS 117625</strain>
    </source>
</reference>
<dbReference type="GeneID" id="43639627"/>
<evidence type="ECO:0008006" key="4">
    <source>
        <dbReference type="Google" id="ProtNLM"/>
    </source>
</evidence>
<dbReference type="EMBL" id="ML743604">
    <property type="protein sequence ID" value="KAE8134436.1"/>
    <property type="molecule type" value="Genomic_DNA"/>
</dbReference>
<keyword evidence="1" id="KW-1133">Transmembrane helix</keyword>
<dbReference type="RefSeq" id="XP_031910499.1">
    <property type="nucleotide sequence ID" value="XM_032055417.1"/>
</dbReference>
<protein>
    <recommendedName>
        <fullName evidence="4">Transmembrane protein</fullName>
    </recommendedName>
</protein>